<evidence type="ECO:0000313" key="6">
    <source>
        <dbReference type="Proteomes" id="UP000326396"/>
    </source>
</evidence>
<feature type="compositionally biased region" description="Low complexity" evidence="3">
    <location>
        <begin position="340"/>
        <end position="353"/>
    </location>
</feature>
<protein>
    <recommendedName>
        <fullName evidence="4">CCHC-type domain-containing protein</fullName>
    </recommendedName>
</protein>
<dbReference type="SUPFAM" id="SSF57756">
    <property type="entry name" value="Retrovirus zinc finger-like domains"/>
    <property type="match status" value="1"/>
</dbReference>
<feature type="compositionally biased region" description="Basic and acidic residues" evidence="3">
    <location>
        <begin position="410"/>
        <end position="419"/>
    </location>
</feature>
<dbReference type="SMART" id="SM00343">
    <property type="entry name" value="ZnF_C2HC"/>
    <property type="match status" value="2"/>
</dbReference>
<name>A0A5N6MKA9_9ASTR</name>
<evidence type="ECO:0000313" key="5">
    <source>
        <dbReference type="EMBL" id="KAD3640538.1"/>
    </source>
</evidence>
<dbReference type="GO" id="GO:0008270">
    <property type="term" value="F:zinc ion binding"/>
    <property type="evidence" value="ECO:0007669"/>
    <property type="project" value="UniProtKB-KW"/>
</dbReference>
<dbReference type="InterPro" id="IPR036875">
    <property type="entry name" value="Znf_CCHC_sf"/>
</dbReference>
<organism evidence="5 6">
    <name type="scientific">Mikania micrantha</name>
    <name type="common">bitter vine</name>
    <dbReference type="NCBI Taxonomy" id="192012"/>
    <lineage>
        <taxon>Eukaryota</taxon>
        <taxon>Viridiplantae</taxon>
        <taxon>Streptophyta</taxon>
        <taxon>Embryophyta</taxon>
        <taxon>Tracheophyta</taxon>
        <taxon>Spermatophyta</taxon>
        <taxon>Magnoliopsida</taxon>
        <taxon>eudicotyledons</taxon>
        <taxon>Gunneridae</taxon>
        <taxon>Pentapetalae</taxon>
        <taxon>asterids</taxon>
        <taxon>campanulids</taxon>
        <taxon>Asterales</taxon>
        <taxon>Asteraceae</taxon>
        <taxon>Asteroideae</taxon>
        <taxon>Heliantheae alliance</taxon>
        <taxon>Eupatorieae</taxon>
        <taxon>Mikania</taxon>
    </lineage>
</organism>
<dbReference type="Pfam" id="PF00098">
    <property type="entry name" value="zf-CCHC"/>
    <property type="match status" value="1"/>
</dbReference>
<reference evidence="5 6" key="1">
    <citation type="submission" date="2019-05" db="EMBL/GenBank/DDBJ databases">
        <title>Mikania micrantha, genome provides insights into the molecular mechanism of rapid growth.</title>
        <authorList>
            <person name="Liu B."/>
        </authorList>
    </citation>
    <scope>NUCLEOTIDE SEQUENCE [LARGE SCALE GENOMIC DNA]</scope>
    <source>
        <strain evidence="5">NLD-2019</strain>
        <tissue evidence="5">Leaf</tissue>
    </source>
</reference>
<accession>A0A5N6MKA9</accession>
<feature type="domain" description="CCHC-type" evidence="4">
    <location>
        <begin position="65"/>
        <end position="81"/>
    </location>
</feature>
<dbReference type="GO" id="GO:0003676">
    <property type="term" value="F:nucleic acid binding"/>
    <property type="evidence" value="ECO:0007669"/>
    <property type="project" value="InterPro"/>
</dbReference>
<keyword evidence="1" id="KW-0862">Zinc</keyword>
<feature type="coiled-coil region" evidence="2">
    <location>
        <begin position="145"/>
        <end position="179"/>
    </location>
</feature>
<gene>
    <name evidence="5" type="ORF">E3N88_29761</name>
</gene>
<dbReference type="Proteomes" id="UP000326396">
    <property type="component" value="Linkage Group LG5"/>
</dbReference>
<proteinExistence type="predicted"/>
<dbReference type="Gene3D" id="4.10.60.10">
    <property type="entry name" value="Zinc finger, CCHC-type"/>
    <property type="match status" value="1"/>
</dbReference>
<keyword evidence="6" id="KW-1185">Reference proteome</keyword>
<dbReference type="InterPro" id="IPR001878">
    <property type="entry name" value="Znf_CCHC"/>
</dbReference>
<keyword evidence="1" id="KW-0863">Zinc-finger</keyword>
<evidence type="ECO:0000259" key="4">
    <source>
        <dbReference type="PROSITE" id="PS50158"/>
    </source>
</evidence>
<feature type="region of interest" description="Disordered" evidence="3">
    <location>
        <begin position="302"/>
        <end position="357"/>
    </location>
</feature>
<feature type="compositionally biased region" description="Polar residues" evidence="3">
    <location>
        <begin position="316"/>
        <end position="331"/>
    </location>
</feature>
<feature type="compositionally biased region" description="Basic and acidic residues" evidence="3">
    <location>
        <begin position="428"/>
        <end position="438"/>
    </location>
</feature>
<sequence length="488" mass="55821">MFVDQGGLPVVGFAFLLHDDLEEMDINYQMAMISYRAKKFYQRTRRQFKKHNMKTGFGLDKSKLKCYNCQQLGHFARECKSQSSQPSTSVEEASTSNNALMANDSTSTFKVIDDTCTPECLEKLNAYKRFNAQVCDELESIQVIVANFFEAERNYKEKIEELEKTISSLKHEDSNKQCQINNLLERLTTAKIELVLAESYKDMFLSQGEKFEKLLKMTKIPELVKKKGTGVGYNKMEPPSAYTPMVEVRCKPESTYSSEDDTPIFFEKEKSVLKHKKRNKKTSPAFVKAEYVQKGSTSLNEYVTCPSDKSHKARSGNRNASTSKVQVTHPNKSLVRTPKSKQSSLVKHSSVSSTREKFQKSNQFQTVCLMCGDTSHFAADCFFNPRSRTLSRSKVRENSRKSLSKSSFSLEEKYASERKRSIKHHRKSSEARTSDNMKRKSRKSSKAKGTSEAYVKKVLEKKGLYSTSYSISKRIICSTKDDFKEIFL</sequence>
<keyword evidence="2" id="KW-0175">Coiled coil</keyword>
<comment type="caution">
    <text evidence="5">The sequence shown here is derived from an EMBL/GenBank/DDBJ whole genome shotgun (WGS) entry which is preliminary data.</text>
</comment>
<dbReference type="PROSITE" id="PS50158">
    <property type="entry name" value="ZF_CCHC"/>
    <property type="match status" value="1"/>
</dbReference>
<keyword evidence="1" id="KW-0479">Metal-binding</keyword>
<dbReference type="OrthoDB" id="1738675at2759"/>
<evidence type="ECO:0000256" key="1">
    <source>
        <dbReference type="PROSITE-ProRule" id="PRU00047"/>
    </source>
</evidence>
<dbReference type="EMBL" id="SZYD01000015">
    <property type="protein sequence ID" value="KAD3640538.1"/>
    <property type="molecule type" value="Genomic_DNA"/>
</dbReference>
<dbReference type="AlphaFoldDB" id="A0A5N6MKA9"/>
<evidence type="ECO:0000256" key="2">
    <source>
        <dbReference type="SAM" id="Coils"/>
    </source>
</evidence>
<feature type="region of interest" description="Disordered" evidence="3">
    <location>
        <begin position="408"/>
        <end position="449"/>
    </location>
</feature>
<evidence type="ECO:0000256" key="3">
    <source>
        <dbReference type="SAM" id="MobiDB-lite"/>
    </source>
</evidence>